<accession>A0A7M1RVM4</accession>
<reference evidence="1 2" key="1">
    <citation type="submission" date="2020-07" db="EMBL/GenBank/DDBJ databases">
        <title>Taxonomic proposal: Crassvirales, a new order of highly abundant and diverse bacterial viruses.</title>
        <authorList>
            <person name="Shkoporov A.N."/>
            <person name="Stockdale S.R."/>
            <person name="Guerin E."/>
            <person name="Ross R.P."/>
            <person name="Hill C."/>
        </authorList>
    </citation>
    <scope>NUCLEOTIDE SEQUENCE [LARGE SCALE GENOMIC DNA]</scope>
</reference>
<sequence length="145" mass="17507">MNKSYTFRDMYKTMGAEVPYKLYTAILHAMCLIILEHVLERSEGFKMPYGLGFIQVGKYLPKQLTPKSLSIDYKATREYGKKIYHLNEHSDGYKYRLYWSKIPQTFPDRYKYQLSFVRQNKRRLAKLIFDKKDYLDINDIQIYKM</sequence>
<evidence type="ECO:0000313" key="2">
    <source>
        <dbReference type="Proteomes" id="UP000593824"/>
    </source>
</evidence>
<protein>
    <submittedName>
        <fullName evidence="1">Topoisomerase</fullName>
    </submittedName>
</protein>
<keyword evidence="2" id="KW-1185">Reference proteome</keyword>
<dbReference type="Proteomes" id="UP000593824">
    <property type="component" value="Segment"/>
</dbReference>
<dbReference type="EMBL" id="MT774411">
    <property type="protein sequence ID" value="QOR57922.1"/>
    <property type="molecule type" value="Genomic_DNA"/>
</dbReference>
<proteinExistence type="predicted"/>
<name>A0A7M1RVM4_9CAUD</name>
<organism evidence="1 2">
    <name type="scientific">uncultured phage cr273_1</name>
    <dbReference type="NCBI Taxonomy" id="2772095"/>
    <lineage>
        <taxon>Viruses</taxon>
        <taxon>Duplodnaviria</taxon>
        <taxon>Heunggongvirae</taxon>
        <taxon>Uroviricota</taxon>
        <taxon>Caudoviricetes</taxon>
        <taxon>Crassvirales</taxon>
        <taxon>Suoliviridae</taxon>
        <taxon>Oafivirinae</taxon>
        <taxon>Buhlduvirus</taxon>
        <taxon>Buhlduvirus animalis</taxon>
    </lineage>
</organism>
<dbReference type="GeneID" id="65132093"/>
<evidence type="ECO:0000313" key="1">
    <source>
        <dbReference type="EMBL" id="QOR57922.1"/>
    </source>
</evidence>
<dbReference type="KEGG" id="vg:65132093"/>
<dbReference type="RefSeq" id="YP_010113562.1">
    <property type="nucleotide sequence ID" value="NC_055904.1"/>
</dbReference>